<evidence type="ECO:0000259" key="1">
    <source>
        <dbReference type="Pfam" id="PF26130"/>
    </source>
</evidence>
<dbReference type="InterPro" id="IPR058594">
    <property type="entry name" value="PB1-like_dom_pln"/>
</dbReference>
<accession>A0AAD8NRA6</accession>
<keyword evidence="3" id="KW-1185">Reference proteome</keyword>
<dbReference type="Pfam" id="PF26130">
    <property type="entry name" value="PB1-like"/>
    <property type="match status" value="1"/>
</dbReference>
<dbReference type="AlphaFoldDB" id="A0AAD8NRA6"/>
<evidence type="ECO:0000313" key="2">
    <source>
        <dbReference type="EMBL" id="KAK1418217.1"/>
    </source>
</evidence>
<protein>
    <recommendedName>
        <fullName evidence="1">PB1-like domain-containing protein</fullName>
    </recommendedName>
</protein>
<name>A0AAD8NRA6_TARER</name>
<proteinExistence type="predicted"/>
<sequence>MQNPTQSYKTLQLHVRTMAEDGYYIRESISQAEVDSLYVGFPNLFSIKLHHGGSFHGFPGRSYVRGKIDYVDLIDIDKFSVHDMNDLMLKLGHREVLHVPIFYSFLVPEKDLDIGLSSLDIDLDFVRLGEIG</sequence>
<comment type="caution">
    <text evidence="2">The sequence shown here is derived from an EMBL/GenBank/DDBJ whole genome shotgun (WGS) entry which is preliminary data.</text>
</comment>
<evidence type="ECO:0000313" key="3">
    <source>
        <dbReference type="Proteomes" id="UP001229421"/>
    </source>
</evidence>
<organism evidence="2 3">
    <name type="scientific">Tagetes erecta</name>
    <name type="common">African marigold</name>
    <dbReference type="NCBI Taxonomy" id="13708"/>
    <lineage>
        <taxon>Eukaryota</taxon>
        <taxon>Viridiplantae</taxon>
        <taxon>Streptophyta</taxon>
        <taxon>Embryophyta</taxon>
        <taxon>Tracheophyta</taxon>
        <taxon>Spermatophyta</taxon>
        <taxon>Magnoliopsida</taxon>
        <taxon>eudicotyledons</taxon>
        <taxon>Gunneridae</taxon>
        <taxon>Pentapetalae</taxon>
        <taxon>asterids</taxon>
        <taxon>campanulids</taxon>
        <taxon>Asterales</taxon>
        <taxon>Asteraceae</taxon>
        <taxon>Asteroideae</taxon>
        <taxon>Heliantheae alliance</taxon>
        <taxon>Tageteae</taxon>
        <taxon>Tagetes</taxon>
    </lineage>
</organism>
<reference evidence="2" key="1">
    <citation type="journal article" date="2023" name="bioRxiv">
        <title>Improved chromosome-level genome assembly for marigold (Tagetes erecta).</title>
        <authorList>
            <person name="Jiang F."/>
            <person name="Yuan L."/>
            <person name="Wang S."/>
            <person name="Wang H."/>
            <person name="Xu D."/>
            <person name="Wang A."/>
            <person name="Fan W."/>
        </authorList>
    </citation>
    <scope>NUCLEOTIDE SEQUENCE</scope>
    <source>
        <strain evidence="2">WSJ</strain>
        <tissue evidence="2">Leaf</tissue>
    </source>
</reference>
<dbReference type="Proteomes" id="UP001229421">
    <property type="component" value="Unassembled WGS sequence"/>
</dbReference>
<dbReference type="EMBL" id="JAUHHV010000007">
    <property type="protein sequence ID" value="KAK1418217.1"/>
    <property type="molecule type" value="Genomic_DNA"/>
</dbReference>
<feature type="domain" description="PB1-like" evidence="1">
    <location>
        <begin position="44"/>
        <end position="130"/>
    </location>
</feature>
<gene>
    <name evidence="2" type="ORF">QVD17_27360</name>
</gene>